<dbReference type="RefSeq" id="WP_119116692.1">
    <property type="nucleotide sequence ID" value="NZ_QWVS01000014.1"/>
</dbReference>
<comment type="similarity">
    <text evidence="2">Belongs to the NlpA lipoprotein family.</text>
</comment>
<evidence type="ECO:0000256" key="7">
    <source>
        <dbReference type="SAM" id="SignalP"/>
    </source>
</evidence>
<sequence>MKKFALFVVSILTVVLLAACGSSDVSKSASTDDTKHIRIGFSPGPYSDQVRKGIEPILKEKGYTIEFVEFTSGNEINFALAEGSLDANIFQHTAYFESFIKENKLDLVETIKVPTAPMGIYSDKLTEIKLDTSTKYKVLIPNDPPNIARALRILEEGGFLTLKSDYDPLTVSLHDIESYKVEIEFVEVEQAQLARLISDVDYAVVNGNYILASDRKLSDSLLLENPPFEYQNLIAVRTEDKDKTFVKDLTDAYQTEDFQQLIETDPQFEGFWQPPYFKQRKK</sequence>
<dbReference type="PANTHER" id="PTHR30429:SF0">
    <property type="entry name" value="METHIONINE-BINDING LIPOPROTEIN METQ"/>
    <property type="match status" value="1"/>
</dbReference>
<dbReference type="AlphaFoldDB" id="A0A398BCW3"/>
<gene>
    <name evidence="8" type="ORF">D1953_08175</name>
</gene>
<keyword evidence="3 7" id="KW-0732">Signal</keyword>
<keyword evidence="4" id="KW-0472">Membrane</keyword>
<evidence type="ECO:0000313" key="9">
    <source>
        <dbReference type="Proteomes" id="UP000266016"/>
    </source>
</evidence>
<evidence type="ECO:0000256" key="5">
    <source>
        <dbReference type="ARBA" id="ARBA00023139"/>
    </source>
</evidence>
<comment type="caution">
    <text evidence="8">The sequence shown here is derived from an EMBL/GenBank/DDBJ whole genome shotgun (WGS) entry which is preliminary data.</text>
</comment>
<organism evidence="8 9">
    <name type="scientific">Peribacillus asahii</name>
    <dbReference type="NCBI Taxonomy" id="228899"/>
    <lineage>
        <taxon>Bacteria</taxon>
        <taxon>Bacillati</taxon>
        <taxon>Bacillota</taxon>
        <taxon>Bacilli</taxon>
        <taxon>Bacillales</taxon>
        <taxon>Bacillaceae</taxon>
        <taxon>Peribacillus</taxon>
    </lineage>
</organism>
<dbReference type="Gene3D" id="3.40.190.10">
    <property type="entry name" value="Periplasmic binding protein-like II"/>
    <property type="match status" value="2"/>
</dbReference>
<evidence type="ECO:0000256" key="1">
    <source>
        <dbReference type="ARBA" id="ARBA00004635"/>
    </source>
</evidence>
<accession>A0A398BCW3</accession>
<keyword evidence="6" id="KW-0449">Lipoprotein</keyword>
<protein>
    <recommendedName>
        <fullName evidence="10">Lipoprotein</fullName>
    </recommendedName>
</protein>
<evidence type="ECO:0000313" key="8">
    <source>
        <dbReference type="EMBL" id="RID86658.1"/>
    </source>
</evidence>
<evidence type="ECO:0000256" key="6">
    <source>
        <dbReference type="ARBA" id="ARBA00023288"/>
    </source>
</evidence>
<keyword evidence="9" id="KW-1185">Reference proteome</keyword>
<feature type="signal peptide" evidence="7">
    <location>
        <begin position="1"/>
        <end position="18"/>
    </location>
</feature>
<evidence type="ECO:0008006" key="10">
    <source>
        <dbReference type="Google" id="ProtNLM"/>
    </source>
</evidence>
<evidence type="ECO:0000256" key="2">
    <source>
        <dbReference type="ARBA" id="ARBA00008973"/>
    </source>
</evidence>
<dbReference type="SUPFAM" id="SSF53850">
    <property type="entry name" value="Periplasmic binding protein-like II"/>
    <property type="match status" value="1"/>
</dbReference>
<dbReference type="PANTHER" id="PTHR30429">
    <property type="entry name" value="D-METHIONINE-BINDING LIPOPROTEIN METQ"/>
    <property type="match status" value="1"/>
</dbReference>
<dbReference type="Pfam" id="PF03180">
    <property type="entry name" value="Lipoprotein_9"/>
    <property type="match status" value="1"/>
</dbReference>
<name>A0A398BCW3_9BACI</name>
<dbReference type="InterPro" id="IPR004872">
    <property type="entry name" value="Lipoprotein_NlpA"/>
</dbReference>
<feature type="chain" id="PRO_5038927407" description="Lipoprotein" evidence="7">
    <location>
        <begin position="19"/>
        <end position="282"/>
    </location>
</feature>
<dbReference type="GO" id="GO:0016020">
    <property type="term" value="C:membrane"/>
    <property type="evidence" value="ECO:0007669"/>
    <property type="project" value="UniProtKB-SubCell"/>
</dbReference>
<comment type="subcellular location">
    <subcellularLocation>
        <location evidence="1">Membrane</location>
        <topology evidence="1">Lipid-anchor</topology>
    </subcellularLocation>
</comment>
<evidence type="ECO:0000256" key="3">
    <source>
        <dbReference type="ARBA" id="ARBA00022729"/>
    </source>
</evidence>
<dbReference type="PROSITE" id="PS51257">
    <property type="entry name" value="PROKAR_LIPOPROTEIN"/>
    <property type="match status" value="1"/>
</dbReference>
<dbReference type="EMBL" id="QWVS01000014">
    <property type="protein sequence ID" value="RID86658.1"/>
    <property type="molecule type" value="Genomic_DNA"/>
</dbReference>
<keyword evidence="5" id="KW-0564">Palmitate</keyword>
<dbReference type="Proteomes" id="UP000266016">
    <property type="component" value="Unassembled WGS sequence"/>
</dbReference>
<reference evidence="8 9" key="1">
    <citation type="submission" date="2018-08" db="EMBL/GenBank/DDBJ databases">
        <title>Bacillus jemisoniae sp. nov., Bacillus chryseoplanitiae sp. nov., Bacillus resnikiae sp. nov., and Bacillus frankliniae sp. nov., isolated from Viking spacecraft and associated surfaces.</title>
        <authorList>
            <person name="Seuylemezian A."/>
            <person name="Vaishampayan P."/>
        </authorList>
    </citation>
    <scope>NUCLEOTIDE SEQUENCE [LARGE SCALE GENOMIC DNA]</scope>
    <source>
        <strain evidence="8 9">MA001</strain>
    </source>
</reference>
<proteinExistence type="inferred from homology"/>
<evidence type="ECO:0000256" key="4">
    <source>
        <dbReference type="ARBA" id="ARBA00023136"/>
    </source>
</evidence>